<dbReference type="AlphaFoldDB" id="A0A172XRB3"/>
<proteinExistence type="predicted"/>
<name>A0A172XRB3_9FLAO</name>
<accession>A0A172XRB3</accession>
<dbReference type="OrthoDB" id="1363959at2"/>
<evidence type="ECO:0000313" key="1">
    <source>
        <dbReference type="EMBL" id="ANF49549.1"/>
    </source>
</evidence>
<dbReference type="KEGG" id="chh:A0O34_02825"/>
<sequence length="121" mass="14201">METTLKPQKQLQISEVYIADIVELKNIFLQISNLEIVTENFGIPFLMIRQKNNIIAFASLIINQKGETDFVIYEKSSLNVEEKENFFAHAQNYFKRNNSANYRDPVQLKSSIERMINWLNI</sequence>
<gene>
    <name evidence="1" type="ORF">A0O34_02825</name>
</gene>
<keyword evidence="2" id="KW-1185">Reference proteome</keyword>
<reference evidence="1 2" key="1">
    <citation type="submission" date="2016-04" db="EMBL/GenBank/DDBJ databases">
        <title>Complete Genome Sequence of Chryseobacterium sp. IHBB 10212.</title>
        <authorList>
            <person name="Pal M."/>
            <person name="Swarnkar M.K."/>
            <person name="Kaushal K."/>
            <person name="Chhibber S."/>
            <person name="Singh A.K."/>
            <person name="Gulati A."/>
        </authorList>
    </citation>
    <scope>NUCLEOTIDE SEQUENCE [LARGE SCALE GENOMIC DNA]</scope>
    <source>
        <strain evidence="1 2">IHBB 10212</strain>
    </source>
</reference>
<organism evidence="1 2">
    <name type="scientific">Chryseobacterium glaciei</name>
    <dbReference type="NCBI Taxonomy" id="1685010"/>
    <lineage>
        <taxon>Bacteria</taxon>
        <taxon>Pseudomonadati</taxon>
        <taxon>Bacteroidota</taxon>
        <taxon>Flavobacteriia</taxon>
        <taxon>Flavobacteriales</taxon>
        <taxon>Weeksellaceae</taxon>
        <taxon>Chryseobacterium group</taxon>
        <taxon>Chryseobacterium</taxon>
    </lineage>
</organism>
<evidence type="ECO:0000313" key="2">
    <source>
        <dbReference type="Proteomes" id="UP000077824"/>
    </source>
</evidence>
<dbReference type="RefSeq" id="WP_066750939.1">
    <property type="nucleotide sequence ID" value="NZ_CP015199.1"/>
</dbReference>
<dbReference type="EMBL" id="CP015199">
    <property type="protein sequence ID" value="ANF49549.1"/>
    <property type="molecule type" value="Genomic_DNA"/>
</dbReference>
<protein>
    <submittedName>
        <fullName evidence="1">Uncharacterized protein</fullName>
    </submittedName>
</protein>
<dbReference type="Proteomes" id="UP000077824">
    <property type="component" value="Chromosome"/>
</dbReference>